<feature type="region of interest" description="Disordered" evidence="4">
    <location>
        <begin position="412"/>
        <end position="439"/>
    </location>
</feature>
<dbReference type="InterPro" id="IPR036420">
    <property type="entry name" value="BRCT_dom_sf"/>
</dbReference>
<dbReference type="InParanoid" id="A7TM65"/>
<dbReference type="eggNOG" id="KOG3548">
    <property type="taxonomic scope" value="Eukaryota"/>
</dbReference>
<evidence type="ECO:0000313" key="7">
    <source>
        <dbReference type="Proteomes" id="UP000000267"/>
    </source>
</evidence>
<evidence type="ECO:0000259" key="5">
    <source>
        <dbReference type="PROSITE" id="PS50172"/>
    </source>
</evidence>
<dbReference type="RefSeq" id="XP_001644490.1">
    <property type="nucleotide sequence ID" value="XM_001644440.1"/>
</dbReference>
<dbReference type="PANTHER" id="PTHR15321:SF3">
    <property type="entry name" value="TP53-BINDING PROTEIN 1"/>
    <property type="match status" value="1"/>
</dbReference>
<organism evidence="7">
    <name type="scientific">Vanderwaltozyma polyspora (strain ATCC 22028 / DSM 70294 / BCRC 21397 / CBS 2163 / NBRC 10782 / NRRL Y-8283 / UCD 57-17)</name>
    <name type="common">Kluyveromyces polysporus</name>
    <dbReference type="NCBI Taxonomy" id="436907"/>
    <lineage>
        <taxon>Eukaryota</taxon>
        <taxon>Fungi</taxon>
        <taxon>Dikarya</taxon>
        <taxon>Ascomycota</taxon>
        <taxon>Saccharomycotina</taxon>
        <taxon>Saccharomycetes</taxon>
        <taxon>Saccharomycetales</taxon>
        <taxon>Saccharomycetaceae</taxon>
        <taxon>Vanderwaltozyma</taxon>
    </lineage>
</organism>
<evidence type="ECO:0000256" key="2">
    <source>
        <dbReference type="ARBA" id="ARBA00022763"/>
    </source>
</evidence>
<dbReference type="InterPro" id="IPR047249">
    <property type="entry name" value="BRCT_p53bp1-like_rpt1"/>
</dbReference>
<dbReference type="HOGENOM" id="CLU_279536_0_0_1"/>
<reference evidence="6 7" key="1">
    <citation type="journal article" date="2007" name="Proc. Natl. Acad. Sci. U.S.A.">
        <title>Independent sorting-out of thousands of duplicated gene pairs in two yeast species descended from a whole-genome duplication.</title>
        <authorList>
            <person name="Scannell D.R."/>
            <person name="Frank A.C."/>
            <person name="Conant G.C."/>
            <person name="Byrne K.P."/>
            <person name="Woolfit M."/>
            <person name="Wolfe K.H."/>
        </authorList>
    </citation>
    <scope>NUCLEOTIDE SEQUENCE [LARGE SCALE GENOMIC DNA]</scope>
    <source>
        <strain evidence="7">ATCC 22028 / DSM 70294 / BCRC 21397 / CBS 2163 / NBRC 10782 / NRRL Y-8283 / UCD 57-17</strain>
    </source>
</reference>
<feature type="domain" description="BRCT" evidence="5">
    <location>
        <begin position="830"/>
        <end position="952"/>
    </location>
</feature>
<protein>
    <recommendedName>
        <fullName evidence="5">BRCT domain-containing protein</fullName>
    </recommendedName>
</protein>
<dbReference type="PANTHER" id="PTHR15321">
    <property type="entry name" value="TUMOR SUPPRESSOR P53-BINDING PROTEIN 1"/>
    <property type="match status" value="1"/>
</dbReference>
<dbReference type="OMA" id="DYKFACL"/>
<feature type="compositionally biased region" description="Basic and acidic residues" evidence="4">
    <location>
        <begin position="1"/>
        <end position="28"/>
    </location>
</feature>
<feature type="region of interest" description="Disordered" evidence="4">
    <location>
        <begin position="752"/>
        <end position="803"/>
    </location>
</feature>
<dbReference type="GO" id="GO:0000077">
    <property type="term" value="P:DNA damage checkpoint signaling"/>
    <property type="evidence" value="ECO:0007669"/>
    <property type="project" value="TreeGrafter"/>
</dbReference>
<dbReference type="Gene3D" id="3.40.50.10190">
    <property type="entry name" value="BRCT domain"/>
    <property type="match status" value="1"/>
</dbReference>
<dbReference type="PhylomeDB" id="A7TM65"/>
<dbReference type="GO" id="GO:0005634">
    <property type="term" value="C:nucleus"/>
    <property type="evidence" value="ECO:0007669"/>
    <property type="project" value="UniProtKB-SubCell"/>
</dbReference>
<keyword evidence="7" id="KW-1185">Reference proteome</keyword>
<dbReference type="InterPro" id="IPR047252">
    <property type="entry name" value="TP53BP1-like"/>
</dbReference>
<dbReference type="FunCoup" id="A7TM65">
    <property type="interactions" value="199"/>
</dbReference>
<dbReference type="AlphaFoldDB" id="A7TM65"/>
<dbReference type="KEGG" id="vpo:Kpol_529p12"/>
<dbReference type="OrthoDB" id="129353at2759"/>
<proteinExistence type="predicted"/>
<dbReference type="GO" id="GO:0045944">
    <property type="term" value="P:positive regulation of transcription by RNA polymerase II"/>
    <property type="evidence" value="ECO:0007669"/>
    <property type="project" value="TreeGrafter"/>
</dbReference>
<feature type="compositionally biased region" description="Polar residues" evidence="4">
    <location>
        <begin position="78"/>
        <end position="87"/>
    </location>
</feature>
<evidence type="ECO:0000256" key="1">
    <source>
        <dbReference type="ARBA" id="ARBA00004123"/>
    </source>
</evidence>
<dbReference type="GO" id="GO:0042393">
    <property type="term" value="F:histone binding"/>
    <property type="evidence" value="ECO:0007669"/>
    <property type="project" value="TreeGrafter"/>
</dbReference>
<dbReference type="PROSITE" id="PS50172">
    <property type="entry name" value="BRCT"/>
    <property type="match status" value="1"/>
</dbReference>
<dbReference type="Pfam" id="PF08605">
    <property type="entry name" value="Rad9_Rad53_bind"/>
    <property type="match status" value="1"/>
</dbReference>
<feature type="region of interest" description="Disordered" evidence="4">
    <location>
        <begin position="493"/>
        <end position="512"/>
    </location>
</feature>
<dbReference type="InterPro" id="IPR013914">
    <property type="entry name" value="Rad9_Rad53-bd_dom_fun"/>
</dbReference>
<accession>A7TM65</accession>
<evidence type="ECO:0000256" key="4">
    <source>
        <dbReference type="SAM" id="MobiDB-lite"/>
    </source>
</evidence>
<dbReference type="GeneID" id="5544790"/>
<feature type="compositionally biased region" description="Polar residues" evidence="4">
    <location>
        <begin position="776"/>
        <end position="794"/>
    </location>
</feature>
<evidence type="ECO:0000313" key="6">
    <source>
        <dbReference type="EMBL" id="EDO16632.1"/>
    </source>
</evidence>
<dbReference type="EMBL" id="DS480420">
    <property type="protein sequence ID" value="EDO16632.1"/>
    <property type="molecule type" value="Genomic_DNA"/>
</dbReference>
<keyword evidence="3" id="KW-0539">Nucleus</keyword>
<evidence type="ECO:0000256" key="3">
    <source>
        <dbReference type="ARBA" id="ARBA00023242"/>
    </source>
</evidence>
<feature type="compositionally biased region" description="Low complexity" evidence="4">
    <location>
        <begin position="66"/>
        <end position="77"/>
    </location>
</feature>
<dbReference type="CDD" id="cd17745">
    <property type="entry name" value="BRCT_p53bp1_rpt1"/>
    <property type="match status" value="1"/>
</dbReference>
<dbReference type="STRING" id="436907.A7TM65"/>
<feature type="region of interest" description="Disordered" evidence="4">
    <location>
        <begin position="1"/>
        <end position="91"/>
    </location>
</feature>
<dbReference type="SUPFAM" id="SSF52113">
    <property type="entry name" value="BRCT domain"/>
    <property type="match status" value="1"/>
</dbReference>
<sequence>MNNGSDDMRATDRDSKHLFGDNEERIELKNVTPSNRDDSVVKNPIKSMSTEDIFVKNNVPKPSVKSNNHSNTTPSPNKYTRSSNNSPLGKRTQDINRIAMFFKDGHSPIKYKKNNEKSMGSMEPEIQNDNSKLSKLKVASGSEIAERLNYSSDDTPPSQRNNNLAKINVQNDINPKNIINKLRLDQINNNSLRSFQFEQGGIQLNYEEEEEGQKQEQEEKQNDDKIVSTIKDQVINPSRNTGITQPVCNSDIDITRAIKNLYQTEFLSSEYSVIDDTTEANIPHKIENTSIEMNGYKSTQLIDTSETHTIKLLEPELEAKEQIFNTEQPKSDHKKDYRSNLLNGETQPIISSDQNAISTQVDLTQISDTSTIPLFLQRRPSFSESNQPDNNINTPVPIKKNEQQTILEVPQTKSPIFNEEKNGVKNTDSSPTPRDRDQNWISNSFYESASPDKIYLQISSNIDLTSSQNGDLVKGAKDCEEKVIFSEAEMTQELPEVEEQNEDELKNKSDNALVSDLNESQDIVPNGRMTKRRKMTKLQEINLDKSLENFSNKEGGAPGDSNIESTRIDSSNINLISNEATGIEDSESTNIKFQYQESSPQILKKTKKIYPSGILSEDKNSLSNDDILFENSVWCLYSLNCQFYPGILLNAEPNTSKSWIMFENEKNLMNNDDIYYLNIMIGDRILWKGHPYTIVGLECNSHEESIIRCVRGYDTLHLKKKTASGTLGKKTYITPLSSISMDINEWTKRSQLITNSEEKDDTESRKISTPLRSHRSQLGSSPLKSLMSSPIRSASKTHLTTSDSTTKTFSKKSIFNEATDSILSYNYDNPKSLIFKHSIFILTNVSENRDELSELILANGGTILELGFSSLFNYSTSNNSVDESYKEFDLSLKFKEESLIKDFRFACLIADNYSRSLKYLETLALQWPVLHWKFVVECVTKQKLVLESVFKYLLPAGESLRFALQSDTSKACTVKSSNIFNFYTKLIRNEKLPDQINGLTSLLSDAIVILNGSTDLDDFIKFLFASTGVKTLYQLKEFKTNGIIQSIQKILDSFGKLPKLIIVYMNVTKNSSQYIPENIRDEINNSYEGTTKFYFKSKEWLIQTLINEDTSLG</sequence>
<dbReference type="InterPro" id="IPR001357">
    <property type="entry name" value="BRCT_dom"/>
</dbReference>
<dbReference type="Pfam" id="PF00533">
    <property type="entry name" value="BRCT"/>
    <property type="match status" value="1"/>
</dbReference>
<keyword evidence="2" id="KW-0227">DNA damage</keyword>
<dbReference type="Proteomes" id="UP000000267">
    <property type="component" value="Unassembled WGS sequence"/>
</dbReference>
<name>A7TM65_VANPO</name>
<gene>
    <name evidence="6" type="ORF">Kpol_529p12</name>
</gene>
<comment type="subcellular location">
    <subcellularLocation>
        <location evidence="1">Nucleus</location>
    </subcellularLocation>
</comment>
<dbReference type="SMART" id="SM00292">
    <property type="entry name" value="BRCT"/>
    <property type="match status" value="1"/>
</dbReference>